<protein>
    <recommendedName>
        <fullName evidence="1">DUF6875 domain-containing protein</fullName>
    </recommendedName>
</protein>
<name>A0A6N7YYB1_9PSEU</name>
<dbReference type="AlphaFoldDB" id="A0A6N7YYB1"/>
<dbReference type="RefSeq" id="WP_154755590.1">
    <property type="nucleotide sequence ID" value="NZ_WMBA01000005.1"/>
</dbReference>
<organism evidence="2 3">
    <name type="scientific">Amycolatopsis pithecellobii</name>
    <dbReference type="NCBI Taxonomy" id="664692"/>
    <lineage>
        <taxon>Bacteria</taxon>
        <taxon>Bacillati</taxon>
        <taxon>Actinomycetota</taxon>
        <taxon>Actinomycetes</taxon>
        <taxon>Pseudonocardiales</taxon>
        <taxon>Pseudonocardiaceae</taxon>
        <taxon>Amycolatopsis</taxon>
    </lineage>
</organism>
<reference evidence="2 3" key="1">
    <citation type="submission" date="2019-11" db="EMBL/GenBank/DDBJ databases">
        <title>Draft genome of Amycolatopsis RM579.</title>
        <authorList>
            <person name="Duangmal K."/>
            <person name="Mingma R."/>
        </authorList>
    </citation>
    <scope>NUCLEOTIDE SEQUENCE [LARGE SCALE GENOMIC DNA]</scope>
    <source>
        <strain evidence="2 3">RM579</strain>
    </source>
</reference>
<feature type="domain" description="DUF6875" evidence="1">
    <location>
        <begin position="16"/>
        <end position="188"/>
    </location>
</feature>
<keyword evidence="3" id="KW-1185">Reference proteome</keyword>
<evidence type="ECO:0000313" key="3">
    <source>
        <dbReference type="Proteomes" id="UP000440096"/>
    </source>
</evidence>
<dbReference type="Proteomes" id="UP000440096">
    <property type="component" value="Unassembled WGS sequence"/>
</dbReference>
<evidence type="ECO:0000313" key="2">
    <source>
        <dbReference type="EMBL" id="MTD53339.1"/>
    </source>
</evidence>
<dbReference type="OrthoDB" id="8420726at2"/>
<sequence length="205" mass="23091">MTLAAPARTVEESLRLVDEWLTTYICRPRPEIPRPGAVCPFVEPAQRAGSLEIRVRLVGPAPSLPLVTEIIRCVLEEFEANDWRRRTNPALRALMVTLPDLPADRLTLLDQAHAAVKDEAVARGLMIGQFHQECAEPSARNHGFPVSRSPVPLVVVRRMALHDVLFLHERADWFATYASRFGRQLEHARDSADPLFLRLYDSARG</sequence>
<dbReference type="Pfam" id="PF21780">
    <property type="entry name" value="DUF6875"/>
    <property type="match status" value="1"/>
</dbReference>
<evidence type="ECO:0000259" key="1">
    <source>
        <dbReference type="Pfam" id="PF21780"/>
    </source>
</evidence>
<dbReference type="EMBL" id="WMBA01000005">
    <property type="protein sequence ID" value="MTD53339.1"/>
    <property type="molecule type" value="Genomic_DNA"/>
</dbReference>
<comment type="caution">
    <text evidence="2">The sequence shown here is derived from an EMBL/GenBank/DDBJ whole genome shotgun (WGS) entry which is preliminary data.</text>
</comment>
<gene>
    <name evidence="2" type="ORF">GKO32_04995</name>
</gene>
<accession>A0A6N7YYB1</accession>
<proteinExistence type="predicted"/>
<dbReference type="InterPro" id="IPR049240">
    <property type="entry name" value="DUF6875"/>
</dbReference>